<dbReference type="PANTHER" id="PTHR13789">
    <property type="entry name" value="MONOOXYGENASE"/>
    <property type="match status" value="1"/>
</dbReference>
<dbReference type="GO" id="GO:0071949">
    <property type="term" value="F:FAD binding"/>
    <property type="evidence" value="ECO:0007669"/>
    <property type="project" value="InterPro"/>
</dbReference>
<dbReference type="Gene3D" id="3.50.50.60">
    <property type="entry name" value="FAD/NAD(P)-binding domain"/>
    <property type="match status" value="1"/>
</dbReference>
<accession>A0A8H3ZJV6</accession>
<keyword evidence="2" id="KW-0285">Flavoprotein</keyword>
<reference evidence="7 8" key="1">
    <citation type="submission" date="2019-12" db="EMBL/GenBank/DDBJ databases">
        <title>A genome sequence resource for the geographically widespread anthracnose pathogen Colletotrichum asianum.</title>
        <authorList>
            <person name="Meng Y."/>
        </authorList>
    </citation>
    <scope>NUCLEOTIDE SEQUENCE [LARGE SCALE GENOMIC DNA]</scope>
    <source>
        <strain evidence="7 8">ICMP 18580</strain>
    </source>
</reference>
<keyword evidence="3" id="KW-0274">FAD</keyword>
<dbReference type="Pfam" id="PF01494">
    <property type="entry name" value="FAD_binding_3"/>
    <property type="match status" value="1"/>
</dbReference>
<dbReference type="InterPro" id="IPR002938">
    <property type="entry name" value="FAD-bd"/>
</dbReference>
<dbReference type="PANTHER" id="PTHR13789:SF238">
    <property type="entry name" value="PUTATIVE (AFU_ORTHOLOGUE AFUA_2G01680)-RELATED"/>
    <property type="match status" value="1"/>
</dbReference>
<sequence length="438" mass="48668">MASPMSLENDFHVIIVGAGLAGLSAALSIKLANTSHRVTIFESAKELREVGAGIQLTPNGVRLLEKWDVMKELPTALPDTMSVRRYDGSRLLAHEPFLQQLLQRRCGASIIDVHRADLQNAMLAKCVDKLGVTIKLGTSVKSVEFNDAAVTLENGSIIHGDVVLLADGLWSTIRSEFAGKDHPPIATGDLAYRLLISVDELSGPDKDELREFISRPALNFWIGPSSHVVGYSLREGTMFNLVFLRPDDLPDGVSRTGGTQAEISSALPWDPLLLKFLRASKEVTKWKLMWAKPLSQLANDSGTFFMAGDCCHPMLPYLAQGANSSLEDGAVLGHLLGKVSQANKTKVLPVVAKVYQRLRHDRTRWIQEEAFRQRDALHLSDGEEQRERDRYMVGQLGVEIRGPFPIRFFCPEAQRWLFAYDAYEQAERGWDNESSTLC</sequence>
<comment type="caution">
    <text evidence="7">The sequence shown here is derived from an EMBL/GenBank/DDBJ whole genome shotgun (WGS) entry which is preliminary data.</text>
</comment>
<dbReference type="InterPro" id="IPR036188">
    <property type="entry name" value="FAD/NAD-bd_sf"/>
</dbReference>
<evidence type="ECO:0000256" key="4">
    <source>
        <dbReference type="ARBA" id="ARBA00023002"/>
    </source>
</evidence>
<dbReference type="InterPro" id="IPR050493">
    <property type="entry name" value="FAD-dep_Monooxygenase_BioMet"/>
</dbReference>
<protein>
    <submittedName>
        <fullName evidence="7">FAD binding domain protein</fullName>
    </submittedName>
</protein>
<evidence type="ECO:0000256" key="5">
    <source>
        <dbReference type="ARBA" id="ARBA00023033"/>
    </source>
</evidence>
<dbReference type="SUPFAM" id="SSF51905">
    <property type="entry name" value="FAD/NAD(P)-binding domain"/>
    <property type="match status" value="1"/>
</dbReference>
<dbReference type="AlphaFoldDB" id="A0A8H3ZJV6"/>
<dbReference type="PRINTS" id="PR00420">
    <property type="entry name" value="RNGMNOXGNASE"/>
</dbReference>
<dbReference type="OrthoDB" id="420606at2759"/>
<keyword evidence="4" id="KW-0560">Oxidoreductase</keyword>
<evidence type="ECO:0000256" key="1">
    <source>
        <dbReference type="ARBA" id="ARBA00007992"/>
    </source>
</evidence>
<evidence type="ECO:0000256" key="2">
    <source>
        <dbReference type="ARBA" id="ARBA00022630"/>
    </source>
</evidence>
<dbReference type="GO" id="GO:0004497">
    <property type="term" value="F:monooxygenase activity"/>
    <property type="evidence" value="ECO:0007669"/>
    <property type="project" value="UniProtKB-KW"/>
</dbReference>
<dbReference type="EMBL" id="WOWK01000168">
    <property type="protein sequence ID" value="KAF0316211.1"/>
    <property type="molecule type" value="Genomic_DNA"/>
</dbReference>
<gene>
    <name evidence="7" type="ORF">GQ607_016580</name>
</gene>
<dbReference type="Proteomes" id="UP000434172">
    <property type="component" value="Unassembled WGS sequence"/>
</dbReference>
<comment type="similarity">
    <text evidence="1">Belongs to the paxM FAD-dependent monooxygenase family.</text>
</comment>
<dbReference type="SUPFAM" id="SSF54373">
    <property type="entry name" value="FAD-linked reductases, C-terminal domain"/>
    <property type="match status" value="1"/>
</dbReference>
<evidence type="ECO:0000256" key="3">
    <source>
        <dbReference type="ARBA" id="ARBA00022827"/>
    </source>
</evidence>
<name>A0A8H3ZJV6_9PEZI</name>
<keyword evidence="5" id="KW-0503">Monooxygenase</keyword>
<organism evidence="7 8">
    <name type="scientific">Colletotrichum asianum</name>
    <dbReference type="NCBI Taxonomy" id="702518"/>
    <lineage>
        <taxon>Eukaryota</taxon>
        <taxon>Fungi</taxon>
        <taxon>Dikarya</taxon>
        <taxon>Ascomycota</taxon>
        <taxon>Pezizomycotina</taxon>
        <taxon>Sordariomycetes</taxon>
        <taxon>Hypocreomycetidae</taxon>
        <taxon>Glomerellales</taxon>
        <taxon>Glomerellaceae</taxon>
        <taxon>Colletotrichum</taxon>
        <taxon>Colletotrichum gloeosporioides species complex</taxon>
    </lineage>
</organism>
<evidence type="ECO:0000313" key="8">
    <source>
        <dbReference type="Proteomes" id="UP000434172"/>
    </source>
</evidence>
<evidence type="ECO:0000313" key="7">
    <source>
        <dbReference type="EMBL" id="KAF0316211.1"/>
    </source>
</evidence>
<proteinExistence type="inferred from homology"/>
<keyword evidence="8" id="KW-1185">Reference proteome</keyword>
<feature type="domain" description="FAD-binding" evidence="6">
    <location>
        <begin position="11"/>
        <end position="341"/>
    </location>
</feature>
<evidence type="ECO:0000259" key="6">
    <source>
        <dbReference type="Pfam" id="PF01494"/>
    </source>
</evidence>